<gene>
    <name evidence="1" type="ORF">PCOR1329_LOCUS27825</name>
</gene>
<proteinExistence type="predicted"/>
<organism evidence="1 2">
    <name type="scientific">Prorocentrum cordatum</name>
    <dbReference type="NCBI Taxonomy" id="2364126"/>
    <lineage>
        <taxon>Eukaryota</taxon>
        <taxon>Sar</taxon>
        <taxon>Alveolata</taxon>
        <taxon>Dinophyceae</taxon>
        <taxon>Prorocentrales</taxon>
        <taxon>Prorocentraceae</taxon>
        <taxon>Prorocentrum</taxon>
    </lineage>
</organism>
<comment type="caution">
    <text evidence="1">The sequence shown here is derived from an EMBL/GenBank/DDBJ whole genome shotgun (WGS) entry which is preliminary data.</text>
</comment>
<evidence type="ECO:0008006" key="3">
    <source>
        <dbReference type="Google" id="ProtNLM"/>
    </source>
</evidence>
<name>A0ABN9S9R2_9DINO</name>
<dbReference type="Proteomes" id="UP001189429">
    <property type="component" value="Unassembled WGS sequence"/>
</dbReference>
<reference evidence="1" key="1">
    <citation type="submission" date="2023-10" db="EMBL/GenBank/DDBJ databases">
        <authorList>
            <person name="Chen Y."/>
            <person name="Shah S."/>
            <person name="Dougan E. K."/>
            <person name="Thang M."/>
            <person name="Chan C."/>
        </authorList>
    </citation>
    <scope>NUCLEOTIDE SEQUENCE [LARGE SCALE GENOMIC DNA]</scope>
</reference>
<sequence>MRPVGDYTMKLVGAAVLFFQSAAHSIPDAVIRIHKASAWNGTSCNLSYASHSGFGNQVVGACRAAFIARSLGCRLLLPPVVGHHDLAGCGLNSTACDDAEFMETLVKGTNNMYRTRSLQFDDIFRLNDSSWPVAHVPQPFDWRDFEIVALNRSIMESIPDAASGSGCSDDWTEGLFRTSPVGNLMIGSAFGMRGPEVPITHLFTDFSASIHAAAAPLLLDLGQRYACVHLRQHDDMRGFASRAWAFSELLHGRLGLLGRVVGNLVALGWLAPVLGKGSRPLGVDAVNKSRRRGFGCLHN</sequence>
<evidence type="ECO:0000313" key="1">
    <source>
        <dbReference type="EMBL" id="CAK0828651.1"/>
    </source>
</evidence>
<keyword evidence="2" id="KW-1185">Reference proteome</keyword>
<accession>A0ABN9S9R2</accession>
<dbReference type="EMBL" id="CAUYUJ010010136">
    <property type="protein sequence ID" value="CAK0828651.1"/>
    <property type="molecule type" value="Genomic_DNA"/>
</dbReference>
<protein>
    <recommendedName>
        <fullName evidence="3">O-fucosyltransferase family protein</fullName>
    </recommendedName>
</protein>
<evidence type="ECO:0000313" key="2">
    <source>
        <dbReference type="Proteomes" id="UP001189429"/>
    </source>
</evidence>